<dbReference type="InterPro" id="IPR023198">
    <property type="entry name" value="PGP-like_dom2"/>
</dbReference>
<dbReference type="PANTHER" id="PTHR43434">
    <property type="entry name" value="PHOSPHOGLYCOLATE PHOSPHATASE"/>
    <property type="match status" value="1"/>
</dbReference>
<dbReference type="AlphaFoldDB" id="A0A8D4VSE7"/>
<dbReference type="InterPro" id="IPR036412">
    <property type="entry name" value="HAD-like_sf"/>
</dbReference>
<dbReference type="NCBIfam" id="TIGR01662">
    <property type="entry name" value="HAD-SF-IIIA"/>
    <property type="match status" value="1"/>
</dbReference>
<evidence type="ECO:0000313" key="2">
    <source>
        <dbReference type="Proteomes" id="UP000824988"/>
    </source>
</evidence>
<dbReference type="GO" id="GO:0008967">
    <property type="term" value="F:phosphoglycolate phosphatase activity"/>
    <property type="evidence" value="ECO:0007669"/>
    <property type="project" value="TreeGrafter"/>
</dbReference>
<dbReference type="RefSeq" id="WP_054773508.1">
    <property type="nucleotide sequence ID" value="NZ_AP019782.1"/>
</dbReference>
<dbReference type="InterPro" id="IPR041492">
    <property type="entry name" value="HAD_2"/>
</dbReference>
<dbReference type="Gene3D" id="3.40.50.1000">
    <property type="entry name" value="HAD superfamily/HAD-like"/>
    <property type="match status" value="1"/>
</dbReference>
<dbReference type="Pfam" id="PF13419">
    <property type="entry name" value="HAD_2"/>
    <property type="match status" value="1"/>
</dbReference>
<dbReference type="NCBIfam" id="TIGR01549">
    <property type="entry name" value="HAD-SF-IA-v1"/>
    <property type="match status" value="1"/>
</dbReference>
<gene>
    <name evidence="1" type="ORF">MoryE10_30500</name>
</gene>
<organism evidence="1 2">
    <name type="scientific">Methylogaea oryzae</name>
    <dbReference type="NCBI Taxonomy" id="1295382"/>
    <lineage>
        <taxon>Bacteria</taxon>
        <taxon>Pseudomonadati</taxon>
        <taxon>Pseudomonadota</taxon>
        <taxon>Gammaproteobacteria</taxon>
        <taxon>Methylococcales</taxon>
        <taxon>Methylococcaceae</taxon>
        <taxon>Methylogaea</taxon>
    </lineage>
</organism>
<dbReference type="Proteomes" id="UP000824988">
    <property type="component" value="Chromosome"/>
</dbReference>
<accession>A0A8D4VSE7</accession>
<dbReference type="SFLD" id="SFLDS00003">
    <property type="entry name" value="Haloacid_Dehalogenase"/>
    <property type="match status" value="1"/>
</dbReference>
<keyword evidence="2" id="KW-1185">Reference proteome</keyword>
<proteinExistence type="predicted"/>
<sequence>MKRQYDLIVFDWDGTLIDSIGWIVHSLRCAAAACGLPDPADEDARGVIGLSLSAAMGALFPGISPAEEAALVQAYQEAYAAKELGRDHLFDGVLDMLDDLRGQGYRLAVATGKSRRGLQNALRATATGDLFSVTRCADETASKPHPRMLLEIMGETGFAAERTLMIGDSVHDMKMAGNAQVAAVGVACGANSREQLLEHNPLFCLSTTVQLMDVLV</sequence>
<dbReference type="InterPro" id="IPR023214">
    <property type="entry name" value="HAD_sf"/>
</dbReference>
<dbReference type="Gene3D" id="1.10.150.240">
    <property type="entry name" value="Putative phosphatase, domain 2"/>
    <property type="match status" value="1"/>
</dbReference>
<reference evidence="1" key="1">
    <citation type="submission" date="2019-06" db="EMBL/GenBank/DDBJ databases">
        <title>Complete genome sequence of Methylogaea oryzae strain JCM16910.</title>
        <authorList>
            <person name="Asakawa S."/>
        </authorList>
    </citation>
    <scope>NUCLEOTIDE SEQUENCE</scope>
    <source>
        <strain evidence="1">E10</strain>
    </source>
</reference>
<evidence type="ECO:0000313" key="1">
    <source>
        <dbReference type="EMBL" id="BBL72444.1"/>
    </source>
</evidence>
<dbReference type="KEGG" id="moz:MoryE10_30500"/>
<dbReference type="SUPFAM" id="SSF56784">
    <property type="entry name" value="HAD-like"/>
    <property type="match status" value="1"/>
</dbReference>
<dbReference type="InterPro" id="IPR006439">
    <property type="entry name" value="HAD-SF_hydro_IA"/>
</dbReference>
<dbReference type="NCBIfam" id="TIGR01509">
    <property type="entry name" value="HAD-SF-IA-v3"/>
    <property type="match status" value="1"/>
</dbReference>
<name>A0A8D4VSE7_9GAMM</name>
<dbReference type="InterPro" id="IPR006549">
    <property type="entry name" value="HAD-SF_hydro_IIIA"/>
</dbReference>
<dbReference type="PANTHER" id="PTHR43434:SF24">
    <property type="entry name" value="HYDROLASE-RELATED"/>
    <property type="match status" value="1"/>
</dbReference>
<protein>
    <submittedName>
        <fullName evidence="1">Haloacid dehalogenase</fullName>
    </submittedName>
</protein>
<dbReference type="GO" id="GO:0005829">
    <property type="term" value="C:cytosol"/>
    <property type="evidence" value="ECO:0007669"/>
    <property type="project" value="TreeGrafter"/>
</dbReference>
<dbReference type="InterPro" id="IPR050155">
    <property type="entry name" value="HAD-like_hydrolase_sf"/>
</dbReference>
<dbReference type="SFLD" id="SFLDG01129">
    <property type="entry name" value="C1.5:_HAD__Beta-PGM__Phosphata"/>
    <property type="match status" value="1"/>
</dbReference>
<dbReference type="EMBL" id="AP019782">
    <property type="protein sequence ID" value="BBL72444.1"/>
    <property type="molecule type" value="Genomic_DNA"/>
</dbReference>
<dbReference type="GO" id="GO:0006281">
    <property type="term" value="P:DNA repair"/>
    <property type="evidence" value="ECO:0007669"/>
    <property type="project" value="TreeGrafter"/>
</dbReference>